<gene>
    <name evidence="1" type="ORF">MNBD_GAMMA13-932</name>
</gene>
<sequence>MNAEFWRHKALEEMGQGEWEALCDDCGRCCLLKIEDQDSGQLFYTNVICEYYDNTRCRCTRYQDRSLLVPACIKVTAEVAHTQKWLPDTCAYRLLAEGKPLFGWHPLVSGDRNSVHTAGISVRDKVIAEQYVHPDELPEHLVHWLD</sequence>
<dbReference type="PANTHER" id="PTHR37421">
    <property type="entry name" value="UPF0260 PROTEIN YCGN"/>
    <property type="match status" value="1"/>
</dbReference>
<accession>A0A3B0ZFM0</accession>
<dbReference type="AlphaFoldDB" id="A0A3B0ZFM0"/>
<dbReference type="InterPro" id="IPR005358">
    <property type="entry name" value="Puta_zinc/iron-chelating_dom"/>
</dbReference>
<reference evidence="1" key="1">
    <citation type="submission" date="2018-06" db="EMBL/GenBank/DDBJ databases">
        <authorList>
            <person name="Zhirakovskaya E."/>
        </authorList>
    </citation>
    <scope>NUCLEOTIDE SEQUENCE</scope>
</reference>
<name>A0A3B0ZFM0_9ZZZZ</name>
<evidence type="ECO:0000313" key="1">
    <source>
        <dbReference type="EMBL" id="VAW79506.1"/>
    </source>
</evidence>
<protein>
    <submittedName>
        <fullName evidence="1">UPF0260 protein YcgN</fullName>
    </submittedName>
</protein>
<dbReference type="InterPro" id="IPR008228">
    <property type="entry name" value="UCP006173"/>
</dbReference>
<dbReference type="Pfam" id="PF03692">
    <property type="entry name" value="CxxCxxCC"/>
    <property type="match status" value="1"/>
</dbReference>
<dbReference type="PIRSF" id="PIRSF006173">
    <property type="entry name" value="UCP006173"/>
    <property type="match status" value="1"/>
</dbReference>
<dbReference type="NCBIfam" id="NF003501">
    <property type="entry name" value="PRK05170.1-5"/>
    <property type="match status" value="1"/>
</dbReference>
<proteinExistence type="inferred from homology"/>
<dbReference type="PANTHER" id="PTHR37421:SF1">
    <property type="entry name" value="UPF0260 PROTEIN YCGN"/>
    <property type="match status" value="1"/>
</dbReference>
<dbReference type="NCBIfam" id="NF003507">
    <property type="entry name" value="PRK05170.2-5"/>
    <property type="match status" value="1"/>
</dbReference>
<dbReference type="EMBL" id="UOFK01000193">
    <property type="protein sequence ID" value="VAW79506.1"/>
    <property type="molecule type" value="Genomic_DNA"/>
</dbReference>
<dbReference type="HAMAP" id="MF_00676">
    <property type="entry name" value="UPF0260"/>
    <property type="match status" value="1"/>
</dbReference>
<organism evidence="1">
    <name type="scientific">hydrothermal vent metagenome</name>
    <dbReference type="NCBI Taxonomy" id="652676"/>
    <lineage>
        <taxon>unclassified sequences</taxon>
        <taxon>metagenomes</taxon>
        <taxon>ecological metagenomes</taxon>
    </lineage>
</organism>